<dbReference type="InterPro" id="IPR051959">
    <property type="entry name" value="PAK1-Kinase_Regulator"/>
</dbReference>
<dbReference type="Gene3D" id="2.130.10.10">
    <property type="entry name" value="YVTN repeat-like/Quinoprotein amine dehydrogenase"/>
    <property type="match status" value="1"/>
</dbReference>
<keyword evidence="1" id="KW-0853">WD repeat</keyword>
<feature type="compositionally biased region" description="Pro residues" evidence="2">
    <location>
        <begin position="484"/>
        <end position="501"/>
    </location>
</feature>
<dbReference type="HOGENOM" id="CLU_525160_0_0_1"/>
<evidence type="ECO:0000256" key="1">
    <source>
        <dbReference type="PROSITE-ProRule" id="PRU00221"/>
    </source>
</evidence>
<dbReference type="InterPro" id="IPR036322">
    <property type="entry name" value="WD40_repeat_dom_sf"/>
</dbReference>
<dbReference type="PROSITE" id="PS50082">
    <property type="entry name" value="WD_REPEATS_2"/>
    <property type="match status" value="1"/>
</dbReference>
<dbReference type="GO" id="GO:0004860">
    <property type="term" value="F:protein kinase inhibitor activity"/>
    <property type="evidence" value="ECO:0000318"/>
    <property type="project" value="GO_Central"/>
</dbReference>
<evidence type="ECO:0000313" key="3">
    <source>
        <dbReference type="EMBL" id="ERN16171.1"/>
    </source>
</evidence>
<evidence type="ECO:0000256" key="2">
    <source>
        <dbReference type="SAM" id="MobiDB-lite"/>
    </source>
</evidence>
<dbReference type="SUPFAM" id="SSF50978">
    <property type="entry name" value="WD40 repeat-like"/>
    <property type="match status" value="1"/>
</dbReference>
<reference evidence="4" key="1">
    <citation type="journal article" date="2013" name="Science">
        <title>The Amborella genome and the evolution of flowering plants.</title>
        <authorList>
            <consortium name="Amborella Genome Project"/>
        </authorList>
    </citation>
    <scope>NUCLEOTIDE SEQUENCE [LARGE SCALE GENOMIC DNA]</scope>
</reference>
<sequence>MNLAAMNLVAGTYEQVVWGFKLRLHNENETEQAFLSPIFSHHAHLSPIKALSVSGPIAASSGSDETVRVFDINQRAEIGALIHDNGAASCLAFYGFTPKNSSVNFPVHLITGSEQGSISIFDVEALVHLKSIRAHKKGVNDLTIHPTGRVGLSIGRDLQLCMTNLIKGRRSFGCKLQKEASLIRYGLDGKTFFVVTERVISSHDSEDARLLLSMENSKRVNCIAPAENGLLFTGGEDCSVRAWDPMTGKVAFSFENAHSTRLKGLVVFGERYDQGDDAPYIIASASSDGFIKVWDLRMATERPTPLEEASIKCRLTCFGGSCIRDINLSWVSLKPEGSNWNGILASWGPVLIFETLFRSSLVGVFYPQRDDSKGIKKWSRTLWKELGLACRQLSNGSYLFSFPSVDVASSILDNSSVSYFHGAALHLSKWSGDPVQHGSLACFALEHGTNPPNEWTLVARKHCISYRNRRGYREDVGKAKMFLPNPPLLPTPPPPPPPSSDPPFTIRQLILDHVSSRRV</sequence>
<name>U5CSE9_AMBTC</name>
<proteinExistence type="predicted"/>
<protein>
    <submittedName>
        <fullName evidence="3">Uncharacterized protein</fullName>
    </submittedName>
</protein>
<feature type="region of interest" description="Disordered" evidence="2">
    <location>
        <begin position="483"/>
        <end position="504"/>
    </location>
</feature>
<dbReference type="GO" id="GO:0000463">
    <property type="term" value="P:maturation of LSU-rRNA from tricistronic rRNA transcript (SSU-rRNA, 5.8S rRNA, LSU-rRNA)"/>
    <property type="evidence" value="ECO:0000318"/>
    <property type="project" value="GO_Central"/>
</dbReference>
<dbReference type="Pfam" id="PF00400">
    <property type="entry name" value="WD40"/>
    <property type="match status" value="3"/>
</dbReference>
<dbReference type="AlphaFoldDB" id="U5CSE9"/>
<accession>U5CSE9</accession>
<evidence type="ECO:0000313" key="4">
    <source>
        <dbReference type="Proteomes" id="UP000017836"/>
    </source>
</evidence>
<dbReference type="Proteomes" id="UP000017836">
    <property type="component" value="Unassembled WGS sequence"/>
</dbReference>
<keyword evidence="4" id="KW-1185">Reference proteome</keyword>
<feature type="repeat" description="WD" evidence="1">
    <location>
        <begin position="282"/>
        <end position="304"/>
    </location>
</feature>
<dbReference type="EMBL" id="KI392485">
    <property type="protein sequence ID" value="ERN16171.1"/>
    <property type="molecule type" value="Genomic_DNA"/>
</dbReference>
<dbReference type="STRING" id="13333.U5CSE9"/>
<gene>
    <name evidence="3" type="ORF">AMTR_s00030p00230030</name>
</gene>
<dbReference type="SMART" id="SM00320">
    <property type="entry name" value="WD40"/>
    <property type="match status" value="5"/>
</dbReference>
<dbReference type="Gramene" id="ERN16171">
    <property type="protein sequence ID" value="ERN16171"/>
    <property type="gene ID" value="AMTR_s00030p00230030"/>
</dbReference>
<dbReference type="PANTHER" id="PTHR44675:SF1">
    <property type="entry name" value="P21-ACTIVATED PROTEIN KINASE-INTERACTING PROTEIN 1"/>
    <property type="match status" value="1"/>
</dbReference>
<dbReference type="InterPro" id="IPR001680">
    <property type="entry name" value="WD40_rpt"/>
</dbReference>
<organism evidence="3 4">
    <name type="scientific">Amborella trichopoda</name>
    <dbReference type="NCBI Taxonomy" id="13333"/>
    <lineage>
        <taxon>Eukaryota</taxon>
        <taxon>Viridiplantae</taxon>
        <taxon>Streptophyta</taxon>
        <taxon>Embryophyta</taxon>
        <taxon>Tracheophyta</taxon>
        <taxon>Spermatophyta</taxon>
        <taxon>Magnoliopsida</taxon>
        <taxon>Amborellales</taxon>
        <taxon>Amborellaceae</taxon>
        <taxon>Amborella</taxon>
    </lineage>
</organism>
<dbReference type="InterPro" id="IPR015943">
    <property type="entry name" value="WD40/YVTN_repeat-like_dom_sf"/>
</dbReference>
<dbReference type="GO" id="GO:0005730">
    <property type="term" value="C:nucleolus"/>
    <property type="evidence" value="ECO:0000318"/>
    <property type="project" value="GO_Central"/>
</dbReference>
<dbReference type="eggNOG" id="KOG0294">
    <property type="taxonomic scope" value="Eukaryota"/>
</dbReference>
<dbReference type="PANTHER" id="PTHR44675">
    <property type="entry name" value="PAK1 INTERACTING PROTEIN 1"/>
    <property type="match status" value="1"/>
</dbReference>